<reference evidence="4" key="1">
    <citation type="journal article" date="2019" name="Int. J. Syst. Evol. Microbiol.">
        <title>The Global Catalogue of Microorganisms (GCM) 10K type strain sequencing project: providing services to taxonomists for standard genome sequencing and annotation.</title>
        <authorList>
            <consortium name="The Broad Institute Genomics Platform"/>
            <consortium name="The Broad Institute Genome Sequencing Center for Infectious Disease"/>
            <person name="Wu L."/>
            <person name="Ma J."/>
        </authorList>
    </citation>
    <scope>NUCLEOTIDE SEQUENCE [LARGE SCALE GENOMIC DNA]</scope>
    <source>
        <strain evidence="4">JCM 17979</strain>
    </source>
</reference>
<protein>
    <submittedName>
        <fullName evidence="3">Phosphoenolpyruvate synthase</fullName>
    </submittedName>
</protein>
<dbReference type="PANTHER" id="PTHR43615">
    <property type="entry name" value="PHOSPHOENOLPYRUVATE SYNTHASE-RELATED"/>
    <property type="match status" value="1"/>
</dbReference>
<dbReference type="SUPFAM" id="SSF56059">
    <property type="entry name" value="Glutathione synthetase ATP-binding domain-like"/>
    <property type="match status" value="1"/>
</dbReference>
<dbReference type="PANTHER" id="PTHR43615:SF1">
    <property type="entry name" value="PPDK_N DOMAIN-CONTAINING PROTEIN"/>
    <property type="match status" value="1"/>
</dbReference>
<feature type="domain" description="Pyruvate phosphate dikinase AMP/ATP-binding" evidence="2">
    <location>
        <begin position="20"/>
        <end position="298"/>
    </location>
</feature>
<dbReference type="Pfam" id="PF00391">
    <property type="entry name" value="PEP-utilizers"/>
    <property type="match status" value="1"/>
</dbReference>
<dbReference type="EMBL" id="BAABHO010000002">
    <property type="protein sequence ID" value="GAA4773370.1"/>
    <property type="molecule type" value="Genomic_DNA"/>
</dbReference>
<feature type="domain" description="PEP-utilising enzyme mobile" evidence="1">
    <location>
        <begin position="784"/>
        <end position="854"/>
    </location>
</feature>
<evidence type="ECO:0000259" key="1">
    <source>
        <dbReference type="Pfam" id="PF00391"/>
    </source>
</evidence>
<gene>
    <name evidence="3" type="ORF">GCM10023200_02200</name>
</gene>
<dbReference type="RefSeq" id="WP_345410457.1">
    <property type="nucleotide sequence ID" value="NZ_BAABHO010000002.1"/>
</dbReference>
<evidence type="ECO:0000313" key="3">
    <source>
        <dbReference type="EMBL" id="GAA4773370.1"/>
    </source>
</evidence>
<dbReference type="Gene3D" id="3.30.1490.20">
    <property type="entry name" value="ATP-grasp fold, A domain"/>
    <property type="match status" value="1"/>
</dbReference>
<dbReference type="InterPro" id="IPR002192">
    <property type="entry name" value="PPDK_AMP/ATP-bd"/>
</dbReference>
<name>A0ABP9A3L9_9PSEU</name>
<dbReference type="Pfam" id="PF01326">
    <property type="entry name" value="PPDK_N"/>
    <property type="match status" value="1"/>
</dbReference>
<keyword evidence="4" id="KW-1185">Reference proteome</keyword>
<dbReference type="Gene3D" id="3.50.30.10">
    <property type="entry name" value="Phosphohistidine domain"/>
    <property type="match status" value="1"/>
</dbReference>
<evidence type="ECO:0000259" key="2">
    <source>
        <dbReference type="Pfam" id="PF01326"/>
    </source>
</evidence>
<proteinExistence type="predicted"/>
<dbReference type="InterPro" id="IPR008279">
    <property type="entry name" value="PEP-util_enz_mobile_dom"/>
</dbReference>
<accession>A0ABP9A3L9</accession>
<dbReference type="InterPro" id="IPR036637">
    <property type="entry name" value="Phosphohistidine_dom_sf"/>
</dbReference>
<comment type="caution">
    <text evidence="3">The sequence shown here is derived from an EMBL/GenBank/DDBJ whole genome shotgun (WGS) entry which is preliminary data.</text>
</comment>
<dbReference type="SUPFAM" id="SSF52009">
    <property type="entry name" value="Phosphohistidine domain"/>
    <property type="match status" value="1"/>
</dbReference>
<dbReference type="InterPro" id="IPR051549">
    <property type="entry name" value="PEP_Utilizing_Enz"/>
</dbReference>
<dbReference type="Gene3D" id="3.30.470.20">
    <property type="entry name" value="ATP-grasp fold, B domain"/>
    <property type="match status" value="1"/>
</dbReference>
<dbReference type="Proteomes" id="UP001500928">
    <property type="component" value="Unassembled WGS sequence"/>
</dbReference>
<evidence type="ECO:0000313" key="4">
    <source>
        <dbReference type="Proteomes" id="UP001500928"/>
    </source>
</evidence>
<organism evidence="3 4">
    <name type="scientific">Actinomycetospora chlora</name>
    <dbReference type="NCBI Taxonomy" id="663608"/>
    <lineage>
        <taxon>Bacteria</taxon>
        <taxon>Bacillati</taxon>
        <taxon>Actinomycetota</taxon>
        <taxon>Actinomycetes</taxon>
        <taxon>Pseudonocardiales</taxon>
        <taxon>Pseudonocardiaceae</taxon>
        <taxon>Actinomycetospora</taxon>
    </lineage>
</organism>
<dbReference type="InterPro" id="IPR013815">
    <property type="entry name" value="ATP_grasp_subdomain_1"/>
</dbReference>
<sequence>MTLVLPLGSIDPADPATLGRVGGKAANLGALVRAGLPVPDGVCLTTAAYRAAVGSALDALLAEPDADVLGEKARAAVLALPVPDAVADAVRAACPDGPVAVRSSATAEDLPDASFAGQQDTYLNVVGPDAVLDAVRRCWASLWTDRAVAYRAARGIDHASVTLAVVVQRMVDARAAGVLFTANPVSGRRGQAVVDAAPGLGESVVSGSVDPEHLVVDPDGTVVERRAGAGGTVVHARPGGGTTTAAHASGRVLSDDAVRALTALGRRAEALFGVPQDVEWAVDAAGTAWLTQARPITTLYPLVPGRPGLRLFLSANVAQGVLRPFTPAGLSAARHLGSSVARLLGAPVDDPEQGPPMLSEAGLRVFVDLTDVLRSRVGRAGVAGVLGVMETRSAEVIATQLDRPELSVTRRSPLPAVRRVGRIALRFRIPPALVGAWVRPARARDRAFRLVRDAERRLPSPPGAGRHERLDRVRWMFAMFAPMAPRIAPAPAAGFLALGLAAKLLGDRARPGELGSVLRGLPHNVTTEMDLALWDLAVRLRDDPASVAALTAEDAGTLAVRRADWPAALATGLGTFLAAHGRRAVAEIDLGVPRWSDDPSHLLGVLANFVRLADTGRAPDAVFARSAAGAEALVADLAARAGGLRGRVVALALHRARELVGLRELPKYWLVTVLSAARTELLAVGAELAARGLLEHADDVFFLDLAEAATDDDHRARVRERREAHTRELRRRHVPRVVLSDGTEPEALTDGAAPDGALSGVAASAGTVTGPVRVITDPRGAHLEPGDVLVCPSTDPGWTPLFLTAGGLVMEMGGANSHGAVVAREYGLPAVVGVRDAVARLADVAIVQVDGTRGLVEPVASGSP</sequence>